<dbReference type="AlphaFoldDB" id="A0A024QHK3"/>
<dbReference type="eggNOG" id="ENOG5034168">
    <property type="taxonomic scope" value="Bacteria"/>
</dbReference>
<dbReference type="EMBL" id="CCDP010000003">
    <property type="protein sequence ID" value="CDQ41742.1"/>
    <property type="molecule type" value="Genomic_DNA"/>
</dbReference>
<dbReference type="OrthoDB" id="2974552at2"/>
<sequence length="248" mass="27790" precursor="true">MKFWITSFLIGFIAFFTTSIDTEASTTVDINKMEPTKVGHIYYDEEYDGYYDVKSGGYIEVYKVQNGEVVKEIDTEDYIDRLSKEPNVPEDTDTLFNVDNKDSIGIMAPSIYYRYSESSNVRRTQYGSRASIIQKNPGPGSDTMSIAYSASKGHSFNVSLGTGERSAVRSGVSYTWVSSESISSSHTMTIPAGYKGYWRFDPYVRVSNGTVRKYNQGVYISSKRVRATYPVRINGVLDGELIAVKSPL</sequence>
<keyword evidence="2" id="KW-1185">Reference proteome</keyword>
<protein>
    <submittedName>
        <fullName evidence="1">Uncharacterized protein</fullName>
    </submittedName>
</protein>
<evidence type="ECO:0000313" key="2">
    <source>
        <dbReference type="Proteomes" id="UP000028875"/>
    </source>
</evidence>
<gene>
    <name evidence="1" type="ORF">BN990_04119</name>
</gene>
<dbReference type="STRING" id="1462526.BN990_04119"/>
<organism evidence="1 2">
    <name type="scientific">Virgibacillus massiliensis</name>
    <dbReference type="NCBI Taxonomy" id="1462526"/>
    <lineage>
        <taxon>Bacteria</taxon>
        <taxon>Bacillati</taxon>
        <taxon>Bacillota</taxon>
        <taxon>Bacilli</taxon>
        <taxon>Bacillales</taxon>
        <taxon>Bacillaceae</taxon>
        <taxon>Virgibacillus</taxon>
    </lineage>
</organism>
<dbReference type="RefSeq" id="WP_038246491.1">
    <property type="nucleotide sequence ID" value="NZ_BNER01000008.1"/>
</dbReference>
<reference evidence="1 2" key="1">
    <citation type="submission" date="2014-03" db="EMBL/GenBank/DDBJ databases">
        <authorList>
            <person name="Urmite Genomes U."/>
        </authorList>
    </citation>
    <scope>NUCLEOTIDE SEQUENCE [LARGE SCALE GENOMIC DNA]</scope>
    <source>
        <strain evidence="1 2">Vm-5</strain>
    </source>
</reference>
<proteinExistence type="predicted"/>
<comment type="caution">
    <text evidence="1">The sequence shown here is derived from an EMBL/GenBank/DDBJ whole genome shotgun (WGS) entry which is preliminary data.</text>
</comment>
<name>A0A024QHK3_9BACI</name>
<evidence type="ECO:0000313" key="1">
    <source>
        <dbReference type="EMBL" id="CDQ41742.1"/>
    </source>
</evidence>
<accession>A0A024QHK3</accession>
<reference evidence="2" key="2">
    <citation type="submission" date="2014-05" db="EMBL/GenBank/DDBJ databases">
        <title>Draft genome sequence of Virgibacillus massiliensis Vm-5.</title>
        <authorList>
            <person name="Khelaifia S."/>
            <person name="Croce O."/>
            <person name="Lagier J.C."/>
            <person name="Raoult D."/>
        </authorList>
    </citation>
    <scope>NUCLEOTIDE SEQUENCE [LARGE SCALE GENOMIC DNA]</scope>
    <source>
        <strain evidence="2">Vm-5</strain>
    </source>
</reference>
<dbReference type="Proteomes" id="UP000028875">
    <property type="component" value="Unassembled WGS sequence"/>
</dbReference>